<proteinExistence type="predicted"/>
<dbReference type="EMBL" id="CAJVSB020000886">
    <property type="protein sequence ID" value="CAH2075780.1"/>
    <property type="molecule type" value="Genomic_DNA"/>
</dbReference>
<dbReference type="Proteomes" id="UP000836841">
    <property type="component" value="Unassembled WGS sequence"/>
</dbReference>
<feature type="domain" description="Glutamate/phenylalanine/leucine/valine/L-tryptophan dehydrogenase C-terminal" evidence="1">
    <location>
        <begin position="50"/>
        <end position="104"/>
    </location>
</feature>
<dbReference type="InterPro" id="IPR006096">
    <property type="entry name" value="Glu/Leu/Phe/Val/Trp_DH_C"/>
</dbReference>
<dbReference type="InterPro" id="IPR050724">
    <property type="entry name" value="Glu_Leu_Phe_Val_DH"/>
</dbReference>
<dbReference type="AlphaFoldDB" id="A0AAU9SXC3"/>
<dbReference type="PANTHER" id="PTHR43571:SF1">
    <property type="entry name" value="NADP-SPECIFIC GLUTAMATE DEHYDROGENASE 1-RELATED"/>
    <property type="match status" value="1"/>
</dbReference>
<dbReference type="InterPro" id="IPR036291">
    <property type="entry name" value="NAD(P)-bd_dom_sf"/>
</dbReference>
<dbReference type="GO" id="GO:0006537">
    <property type="term" value="P:glutamate biosynthetic process"/>
    <property type="evidence" value="ECO:0007669"/>
    <property type="project" value="TreeGrafter"/>
</dbReference>
<protein>
    <recommendedName>
        <fullName evidence="1">Glutamate/phenylalanine/leucine/valine/L-tryptophan dehydrogenase C-terminal domain-containing protein</fullName>
    </recommendedName>
</protein>
<evidence type="ECO:0000259" key="1">
    <source>
        <dbReference type="Pfam" id="PF00208"/>
    </source>
</evidence>
<gene>
    <name evidence="2" type="ORF">TAV2_LOCUS22476</name>
</gene>
<dbReference type="SUPFAM" id="SSF51735">
    <property type="entry name" value="NAD(P)-binding Rossmann-fold domains"/>
    <property type="match status" value="1"/>
</dbReference>
<comment type="caution">
    <text evidence="2">The sequence shown here is derived from an EMBL/GenBank/DDBJ whole genome shotgun (WGS) entry which is preliminary data.</text>
</comment>
<dbReference type="GO" id="GO:0005829">
    <property type="term" value="C:cytosol"/>
    <property type="evidence" value="ECO:0007669"/>
    <property type="project" value="TreeGrafter"/>
</dbReference>
<accession>A0AAU9SXC3</accession>
<dbReference type="Pfam" id="PF00208">
    <property type="entry name" value="ELFV_dehydrog"/>
    <property type="match status" value="1"/>
</dbReference>
<sequence length="115" mass="12064">MLCVVSGSGKIAMHVLEKLLAFGAIPVTVSEIIQRLMLVLNTMTKQNLGVKGSNMPCTPEAVDVLRKANVLIAPAIAAGAGGVAAGELELSNWSPEEFESKLQTPLVHKTTIGLN</sequence>
<reference evidence="2 3" key="1">
    <citation type="submission" date="2022-03" db="EMBL/GenBank/DDBJ databases">
        <authorList>
            <person name="Nunn A."/>
            <person name="Chopra R."/>
            <person name="Nunn A."/>
            <person name="Contreras Garrido A."/>
        </authorList>
    </citation>
    <scope>NUCLEOTIDE SEQUENCE [LARGE SCALE GENOMIC DNA]</scope>
</reference>
<evidence type="ECO:0000313" key="3">
    <source>
        <dbReference type="Proteomes" id="UP000836841"/>
    </source>
</evidence>
<name>A0AAU9SXC3_THLAR</name>
<dbReference type="GO" id="GO:0004354">
    <property type="term" value="F:glutamate dehydrogenase (NADP+) activity"/>
    <property type="evidence" value="ECO:0007669"/>
    <property type="project" value="TreeGrafter"/>
</dbReference>
<evidence type="ECO:0000313" key="2">
    <source>
        <dbReference type="EMBL" id="CAH2075780.1"/>
    </source>
</evidence>
<organism evidence="2 3">
    <name type="scientific">Thlaspi arvense</name>
    <name type="common">Field penny-cress</name>
    <dbReference type="NCBI Taxonomy" id="13288"/>
    <lineage>
        <taxon>Eukaryota</taxon>
        <taxon>Viridiplantae</taxon>
        <taxon>Streptophyta</taxon>
        <taxon>Embryophyta</taxon>
        <taxon>Tracheophyta</taxon>
        <taxon>Spermatophyta</taxon>
        <taxon>Magnoliopsida</taxon>
        <taxon>eudicotyledons</taxon>
        <taxon>Gunneridae</taxon>
        <taxon>Pentapetalae</taxon>
        <taxon>rosids</taxon>
        <taxon>malvids</taxon>
        <taxon>Brassicales</taxon>
        <taxon>Brassicaceae</taxon>
        <taxon>Thlaspideae</taxon>
        <taxon>Thlaspi</taxon>
    </lineage>
</organism>
<dbReference type="Gene3D" id="3.40.50.720">
    <property type="entry name" value="NAD(P)-binding Rossmann-like Domain"/>
    <property type="match status" value="1"/>
</dbReference>
<keyword evidence="3" id="KW-1185">Reference proteome</keyword>
<dbReference type="PANTHER" id="PTHR43571">
    <property type="entry name" value="NADP-SPECIFIC GLUTAMATE DEHYDROGENASE 1-RELATED"/>
    <property type="match status" value="1"/>
</dbReference>